<accession>A0A0J6Z391</accession>
<dbReference type="SUPFAM" id="SSF53850">
    <property type="entry name" value="Periplasmic binding protein-like II"/>
    <property type="match status" value="1"/>
</dbReference>
<keyword evidence="11" id="KW-1185">Reference proteome</keyword>
<dbReference type="GO" id="GO:0003700">
    <property type="term" value="F:DNA-binding transcription factor activity"/>
    <property type="evidence" value="ECO:0007669"/>
    <property type="project" value="InterPro"/>
</dbReference>
<gene>
    <name evidence="10" type="primary">benM</name>
    <name evidence="10" type="ORF">MCHLDSM_01794</name>
</gene>
<dbReference type="PANTHER" id="PTHR30346:SF28">
    <property type="entry name" value="HTH-TYPE TRANSCRIPTIONAL REGULATOR CYNR"/>
    <property type="match status" value="1"/>
</dbReference>
<organism evidence="10 11">
    <name type="scientific">Mycolicibacterium chlorophenolicum</name>
    <dbReference type="NCBI Taxonomy" id="37916"/>
    <lineage>
        <taxon>Bacteria</taxon>
        <taxon>Bacillati</taxon>
        <taxon>Actinomycetota</taxon>
        <taxon>Actinomycetes</taxon>
        <taxon>Mycobacteriales</taxon>
        <taxon>Mycobacteriaceae</taxon>
        <taxon>Mycolicibacterium</taxon>
    </lineage>
</organism>
<feature type="region of interest" description="Disordered" evidence="8">
    <location>
        <begin position="1"/>
        <end position="20"/>
    </location>
</feature>
<keyword evidence="5" id="KW-0804">Transcription</keyword>
<comment type="caution">
    <text evidence="10">The sequence shown here is derived from an EMBL/GenBank/DDBJ whole genome shotgun (WGS) entry which is preliminary data.</text>
</comment>
<protein>
    <recommendedName>
        <fullName evidence="6">Probable hydrogen peroxide-inducible genes activator</fullName>
    </recommendedName>
</protein>
<evidence type="ECO:0000259" key="9">
    <source>
        <dbReference type="PROSITE" id="PS50931"/>
    </source>
</evidence>
<evidence type="ECO:0000313" key="11">
    <source>
        <dbReference type="Proteomes" id="UP000036513"/>
    </source>
</evidence>
<dbReference type="PRINTS" id="PR00039">
    <property type="entry name" value="HTHLYSR"/>
</dbReference>
<dbReference type="Gene3D" id="3.40.190.10">
    <property type="entry name" value="Periplasmic binding protein-like II"/>
    <property type="match status" value="2"/>
</dbReference>
<dbReference type="PATRIC" id="fig|37916.4.peg.1710"/>
<evidence type="ECO:0000256" key="4">
    <source>
        <dbReference type="ARBA" id="ARBA00023159"/>
    </source>
</evidence>
<evidence type="ECO:0000313" key="10">
    <source>
        <dbReference type="EMBL" id="KMO79126.1"/>
    </source>
</evidence>
<dbReference type="InterPro" id="IPR036390">
    <property type="entry name" value="WH_DNA-bd_sf"/>
</dbReference>
<evidence type="ECO:0000256" key="8">
    <source>
        <dbReference type="SAM" id="MobiDB-lite"/>
    </source>
</evidence>
<evidence type="ECO:0000256" key="7">
    <source>
        <dbReference type="ARBA" id="ARBA00056658"/>
    </source>
</evidence>
<sequence>MLRGPAGRSTDWNLSSSHLGSRTCGHCRQEERKCLLQVLQLPYDLVMHWTLRELAVFAAAADQGSFSEAAAELHVSQAAVSRTIGGLEKSIGGKLLRRVPRGCELTPTGQQILPQARRVLAEAQRFTDFVVSRRSVLRLGYAWAAVGRHTTQLQRQWAVSHPALELKLIRHNSPTGGLAEGLCDVAIVRIPLEDPRLESVIVGLERRFVAFATDDPQWSRRRQLSMSEIAERTVLIDPRAGTTTSGLWAGTERHPTFIESSEVDGWLDAVAAGGAVGTTAEATVHHHPRPGVTYRPIKDGPRIPVRLVWWSDDVPQGLSDLIGAITRLYS</sequence>
<evidence type="ECO:0000256" key="6">
    <source>
        <dbReference type="ARBA" id="ARBA00040885"/>
    </source>
</evidence>
<evidence type="ECO:0000256" key="5">
    <source>
        <dbReference type="ARBA" id="ARBA00023163"/>
    </source>
</evidence>
<dbReference type="InterPro" id="IPR036388">
    <property type="entry name" value="WH-like_DNA-bd_sf"/>
</dbReference>
<dbReference type="InterPro" id="IPR000847">
    <property type="entry name" value="LysR_HTH_N"/>
</dbReference>
<evidence type="ECO:0000256" key="1">
    <source>
        <dbReference type="ARBA" id="ARBA00009437"/>
    </source>
</evidence>
<dbReference type="GO" id="GO:0032993">
    <property type="term" value="C:protein-DNA complex"/>
    <property type="evidence" value="ECO:0007669"/>
    <property type="project" value="TreeGrafter"/>
</dbReference>
<name>A0A0J6Z391_9MYCO</name>
<dbReference type="SUPFAM" id="SSF46785">
    <property type="entry name" value="Winged helix' DNA-binding domain"/>
    <property type="match status" value="1"/>
</dbReference>
<feature type="domain" description="HTH lysR-type" evidence="9">
    <location>
        <begin position="49"/>
        <end position="106"/>
    </location>
</feature>
<proteinExistence type="inferred from homology"/>
<evidence type="ECO:0000256" key="2">
    <source>
        <dbReference type="ARBA" id="ARBA00023015"/>
    </source>
</evidence>
<dbReference type="PROSITE" id="PS50931">
    <property type="entry name" value="HTH_LYSR"/>
    <property type="match status" value="1"/>
</dbReference>
<dbReference type="SMR" id="A0A0J6Z391"/>
<keyword evidence="2" id="KW-0805">Transcription regulation</keyword>
<keyword evidence="4" id="KW-0010">Activator</keyword>
<dbReference type="Pfam" id="PF03466">
    <property type="entry name" value="LysR_substrate"/>
    <property type="match status" value="1"/>
</dbReference>
<dbReference type="EMBL" id="JYNL01000019">
    <property type="protein sequence ID" value="KMO79126.1"/>
    <property type="molecule type" value="Genomic_DNA"/>
</dbReference>
<keyword evidence="3" id="KW-0238">DNA-binding</keyword>
<dbReference type="FunFam" id="1.10.10.10:FF:000001">
    <property type="entry name" value="LysR family transcriptional regulator"/>
    <property type="match status" value="1"/>
</dbReference>
<comment type="function">
    <text evidence="7">Required for the induction the katG gene for catalase. Involved in the response to hydrogen peroxide.</text>
</comment>
<evidence type="ECO:0000256" key="3">
    <source>
        <dbReference type="ARBA" id="ARBA00023125"/>
    </source>
</evidence>
<feature type="compositionally biased region" description="Polar residues" evidence="8">
    <location>
        <begin position="10"/>
        <end position="20"/>
    </location>
</feature>
<dbReference type="AlphaFoldDB" id="A0A0J6Z391"/>
<dbReference type="Proteomes" id="UP000036513">
    <property type="component" value="Unassembled WGS sequence"/>
</dbReference>
<dbReference type="PANTHER" id="PTHR30346">
    <property type="entry name" value="TRANSCRIPTIONAL DUAL REGULATOR HCAR-RELATED"/>
    <property type="match status" value="1"/>
</dbReference>
<dbReference type="InterPro" id="IPR005119">
    <property type="entry name" value="LysR_subst-bd"/>
</dbReference>
<dbReference type="GO" id="GO:0003677">
    <property type="term" value="F:DNA binding"/>
    <property type="evidence" value="ECO:0007669"/>
    <property type="project" value="UniProtKB-KW"/>
</dbReference>
<reference evidence="10 11" key="1">
    <citation type="journal article" date="2015" name="Genome Biol. Evol.">
        <title>Characterization of Three Mycobacterium spp. with Potential Use in Bioremediation by Genome Sequencing and Comparative Genomics.</title>
        <authorList>
            <person name="Das S."/>
            <person name="Pettersson B.M."/>
            <person name="Behra P.R."/>
            <person name="Ramesh M."/>
            <person name="Dasgupta S."/>
            <person name="Bhattacharya A."/>
            <person name="Kirsebom L.A."/>
        </authorList>
    </citation>
    <scope>NUCLEOTIDE SEQUENCE [LARGE SCALE GENOMIC DNA]</scope>
    <source>
        <strain evidence="10 11">DSM 43826</strain>
    </source>
</reference>
<comment type="similarity">
    <text evidence="1">Belongs to the LysR transcriptional regulatory family.</text>
</comment>
<dbReference type="Gene3D" id="1.10.10.10">
    <property type="entry name" value="Winged helix-like DNA-binding domain superfamily/Winged helix DNA-binding domain"/>
    <property type="match status" value="1"/>
</dbReference>
<dbReference type="Pfam" id="PF00126">
    <property type="entry name" value="HTH_1"/>
    <property type="match status" value="1"/>
</dbReference>
<dbReference type="STRING" id="37916.MCHLDSM_01794"/>